<keyword evidence="3" id="KW-1185">Reference proteome</keyword>
<evidence type="ECO:0000313" key="3">
    <source>
        <dbReference type="Proteomes" id="UP000541444"/>
    </source>
</evidence>
<evidence type="ECO:0000313" key="2">
    <source>
        <dbReference type="EMBL" id="KAF6156933.1"/>
    </source>
</evidence>
<sequence length="405" mass="46787">MNRVQLYIIAHFGGDIIRPKIRSIISYVGRSTKLTSLRAHSSYEDFVILLEEISEIRHEDWLSTTKDTSSGKGMSTTKVGRPLRHNLFPDPEPEYRGYPKISGRRLDPRRFGPLVDDDDVPQSNNSFKTIRTNVPPLNEPSIPQSNVHHSNEPMLTNVPQSNEPCISQSNIHLSNEPVLTNVPLSNKLMLNNVPLSIKAEHILDKLNLQLNYSLSPARIDSETIESWTYFLEMFGSNFYGYDTKFVVISGRNAKIINVIPKVLPFVMILNFYGYDTKFVIHMFCAFYILNNIKTTLESTRIAIRMAAEALTSIDFDKHMNVIRNTEPVGYQYILGILKEAWSNLYIPMSRYGVAYINHVESWNNIILKMRDLPIHVFIEELRKMYLEMFYTYREEAEKSQTRLIP</sequence>
<organism evidence="2 3">
    <name type="scientific">Kingdonia uniflora</name>
    <dbReference type="NCBI Taxonomy" id="39325"/>
    <lineage>
        <taxon>Eukaryota</taxon>
        <taxon>Viridiplantae</taxon>
        <taxon>Streptophyta</taxon>
        <taxon>Embryophyta</taxon>
        <taxon>Tracheophyta</taxon>
        <taxon>Spermatophyta</taxon>
        <taxon>Magnoliopsida</taxon>
        <taxon>Ranunculales</taxon>
        <taxon>Circaeasteraceae</taxon>
        <taxon>Kingdonia</taxon>
    </lineage>
</organism>
<proteinExistence type="predicted"/>
<dbReference type="Proteomes" id="UP000541444">
    <property type="component" value="Unassembled WGS sequence"/>
</dbReference>
<dbReference type="AlphaFoldDB" id="A0A7J7MPX3"/>
<accession>A0A7J7MPX3</accession>
<dbReference type="EMBL" id="JACGCM010001289">
    <property type="protein sequence ID" value="KAF6156933.1"/>
    <property type="molecule type" value="Genomic_DNA"/>
</dbReference>
<protein>
    <submittedName>
        <fullName evidence="2">Uncharacterized protein</fullName>
    </submittedName>
</protein>
<reference evidence="2 3" key="1">
    <citation type="journal article" date="2020" name="IScience">
        <title>Genome Sequencing of the Endangered Kingdonia uniflora (Circaeasteraceae, Ranunculales) Reveals Potential Mechanisms of Evolutionary Specialization.</title>
        <authorList>
            <person name="Sun Y."/>
            <person name="Deng T."/>
            <person name="Zhang A."/>
            <person name="Moore M.J."/>
            <person name="Landis J.B."/>
            <person name="Lin N."/>
            <person name="Zhang H."/>
            <person name="Zhang X."/>
            <person name="Huang J."/>
            <person name="Zhang X."/>
            <person name="Sun H."/>
            <person name="Wang H."/>
        </authorList>
    </citation>
    <scope>NUCLEOTIDE SEQUENCE [LARGE SCALE GENOMIC DNA]</scope>
    <source>
        <strain evidence="2">TB1705</strain>
        <tissue evidence="2">Leaf</tissue>
    </source>
</reference>
<evidence type="ECO:0000256" key="1">
    <source>
        <dbReference type="SAM" id="MobiDB-lite"/>
    </source>
</evidence>
<feature type="compositionally biased region" description="Polar residues" evidence="1">
    <location>
        <begin position="64"/>
        <end position="78"/>
    </location>
</feature>
<feature type="region of interest" description="Disordered" evidence="1">
    <location>
        <begin position="64"/>
        <end position="125"/>
    </location>
</feature>
<name>A0A7J7MPX3_9MAGN</name>
<gene>
    <name evidence="2" type="ORF">GIB67_039694</name>
</gene>
<comment type="caution">
    <text evidence="2">The sequence shown here is derived from an EMBL/GenBank/DDBJ whole genome shotgun (WGS) entry which is preliminary data.</text>
</comment>